<evidence type="ECO:0000256" key="2">
    <source>
        <dbReference type="ARBA" id="ARBA00004651"/>
    </source>
</evidence>
<dbReference type="RefSeq" id="WP_190614610.1">
    <property type="nucleotide sequence ID" value="NZ_AP018712.1"/>
</dbReference>
<evidence type="ECO:0000256" key="15">
    <source>
        <dbReference type="SAM" id="Phobius"/>
    </source>
</evidence>
<keyword evidence="5" id="KW-0597">Phosphoprotein</keyword>
<feature type="domain" description="HAMP" evidence="17">
    <location>
        <begin position="177"/>
        <end position="229"/>
    </location>
</feature>
<accession>A0A7G1G5G8</accession>
<dbReference type="SMART" id="SM00387">
    <property type="entry name" value="HATPase_c"/>
    <property type="match status" value="1"/>
</dbReference>
<evidence type="ECO:0000313" key="19">
    <source>
        <dbReference type="Proteomes" id="UP000516361"/>
    </source>
</evidence>
<dbReference type="InterPro" id="IPR036097">
    <property type="entry name" value="HisK_dim/P_sf"/>
</dbReference>
<dbReference type="GO" id="GO:0005524">
    <property type="term" value="F:ATP binding"/>
    <property type="evidence" value="ECO:0007669"/>
    <property type="project" value="UniProtKB-KW"/>
</dbReference>
<evidence type="ECO:0000256" key="12">
    <source>
        <dbReference type="ARBA" id="ARBA00023012"/>
    </source>
</evidence>
<evidence type="ECO:0000256" key="14">
    <source>
        <dbReference type="SAM" id="Coils"/>
    </source>
</evidence>
<dbReference type="AlphaFoldDB" id="A0A7G1G5G8"/>
<dbReference type="GO" id="GO:0000155">
    <property type="term" value="F:phosphorelay sensor kinase activity"/>
    <property type="evidence" value="ECO:0007669"/>
    <property type="project" value="InterPro"/>
</dbReference>
<keyword evidence="12" id="KW-0902">Two-component regulatory system</keyword>
<dbReference type="InterPro" id="IPR003661">
    <property type="entry name" value="HisK_dim/P_dom"/>
</dbReference>
<dbReference type="EC" id="2.7.13.3" evidence="3"/>
<dbReference type="InterPro" id="IPR036890">
    <property type="entry name" value="HATPase_C_sf"/>
</dbReference>
<evidence type="ECO:0000256" key="5">
    <source>
        <dbReference type="ARBA" id="ARBA00022553"/>
    </source>
</evidence>
<name>A0A7G1G5G8_9BACT</name>
<dbReference type="Pfam" id="PF00672">
    <property type="entry name" value="HAMP"/>
    <property type="match status" value="1"/>
</dbReference>
<keyword evidence="6" id="KW-0808">Transferase</keyword>
<evidence type="ECO:0000313" key="18">
    <source>
        <dbReference type="EMBL" id="BBE31818.1"/>
    </source>
</evidence>
<dbReference type="SUPFAM" id="SSF55874">
    <property type="entry name" value="ATPase domain of HSP90 chaperone/DNA topoisomerase II/histidine kinase"/>
    <property type="match status" value="1"/>
</dbReference>
<evidence type="ECO:0000256" key="11">
    <source>
        <dbReference type="ARBA" id="ARBA00022989"/>
    </source>
</evidence>
<keyword evidence="19" id="KW-1185">Reference proteome</keyword>
<dbReference type="Pfam" id="PF00512">
    <property type="entry name" value="HisKA"/>
    <property type="match status" value="1"/>
</dbReference>
<reference evidence="18 19" key="1">
    <citation type="submission" date="2018-06" db="EMBL/GenBank/DDBJ databases">
        <title>Genome sequencing of Oceanotoga sp. sy52.</title>
        <authorList>
            <person name="Mori K."/>
        </authorList>
    </citation>
    <scope>NUCLEOTIDE SEQUENCE [LARGE SCALE GENOMIC DNA]</scope>
    <source>
        <strain evidence="19">sy52</strain>
    </source>
</reference>
<dbReference type="Pfam" id="PF02518">
    <property type="entry name" value="HATPase_c"/>
    <property type="match status" value="1"/>
</dbReference>
<dbReference type="SMART" id="SM00388">
    <property type="entry name" value="HisKA"/>
    <property type="match status" value="1"/>
</dbReference>
<feature type="coiled-coil region" evidence="14">
    <location>
        <begin position="203"/>
        <end position="230"/>
    </location>
</feature>
<dbReference type="InParanoid" id="A0A7G1G5G8"/>
<evidence type="ECO:0000256" key="1">
    <source>
        <dbReference type="ARBA" id="ARBA00000085"/>
    </source>
</evidence>
<keyword evidence="10" id="KW-0067">ATP-binding</keyword>
<dbReference type="PROSITE" id="PS50109">
    <property type="entry name" value="HIS_KIN"/>
    <property type="match status" value="1"/>
</dbReference>
<dbReference type="PROSITE" id="PS50885">
    <property type="entry name" value="HAMP"/>
    <property type="match status" value="1"/>
</dbReference>
<dbReference type="Proteomes" id="UP000516361">
    <property type="component" value="Chromosome"/>
</dbReference>
<feature type="domain" description="Histidine kinase" evidence="16">
    <location>
        <begin position="251"/>
        <end position="460"/>
    </location>
</feature>
<evidence type="ECO:0000256" key="13">
    <source>
        <dbReference type="ARBA" id="ARBA00023136"/>
    </source>
</evidence>
<dbReference type="Gene3D" id="6.10.340.10">
    <property type="match status" value="1"/>
</dbReference>
<protein>
    <recommendedName>
        <fullName evidence="3">histidine kinase</fullName>
        <ecNumber evidence="3">2.7.13.3</ecNumber>
    </recommendedName>
</protein>
<dbReference type="GO" id="GO:0005886">
    <property type="term" value="C:plasma membrane"/>
    <property type="evidence" value="ECO:0007669"/>
    <property type="project" value="UniProtKB-SubCell"/>
</dbReference>
<dbReference type="PANTHER" id="PTHR45528:SF1">
    <property type="entry name" value="SENSOR HISTIDINE KINASE CPXA"/>
    <property type="match status" value="1"/>
</dbReference>
<feature type="transmembrane region" description="Helical" evidence="15">
    <location>
        <begin position="156"/>
        <end position="175"/>
    </location>
</feature>
<dbReference type="CDD" id="cd00082">
    <property type="entry name" value="HisKA"/>
    <property type="match status" value="1"/>
</dbReference>
<comment type="catalytic activity">
    <reaction evidence="1">
        <text>ATP + protein L-histidine = ADP + protein N-phospho-L-histidine.</text>
        <dbReference type="EC" id="2.7.13.3"/>
    </reaction>
</comment>
<gene>
    <name evidence="18" type="ORF">OSSY52_19590</name>
</gene>
<evidence type="ECO:0000259" key="17">
    <source>
        <dbReference type="PROSITE" id="PS50885"/>
    </source>
</evidence>
<evidence type="ECO:0000256" key="3">
    <source>
        <dbReference type="ARBA" id="ARBA00012438"/>
    </source>
</evidence>
<keyword evidence="11 15" id="KW-1133">Transmembrane helix</keyword>
<dbReference type="InterPro" id="IPR003594">
    <property type="entry name" value="HATPase_dom"/>
</dbReference>
<evidence type="ECO:0000256" key="6">
    <source>
        <dbReference type="ARBA" id="ARBA00022679"/>
    </source>
</evidence>
<keyword evidence="13 15" id="KW-0472">Membrane</keyword>
<dbReference type="SUPFAM" id="SSF47384">
    <property type="entry name" value="Homodimeric domain of signal transducing histidine kinase"/>
    <property type="match status" value="1"/>
</dbReference>
<evidence type="ECO:0000256" key="7">
    <source>
        <dbReference type="ARBA" id="ARBA00022692"/>
    </source>
</evidence>
<keyword evidence="8" id="KW-0547">Nucleotide-binding</keyword>
<dbReference type="EMBL" id="AP018712">
    <property type="protein sequence ID" value="BBE31818.1"/>
    <property type="molecule type" value="Genomic_DNA"/>
</dbReference>
<evidence type="ECO:0000256" key="8">
    <source>
        <dbReference type="ARBA" id="ARBA00022741"/>
    </source>
</evidence>
<comment type="subcellular location">
    <subcellularLocation>
        <location evidence="2">Cell membrane</location>
        <topology evidence="2">Multi-pass membrane protein</topology>
    </subcellularLocation>
</comment>
<dbReference type="Gene3D" id="3.30.565.10">
    <property type="entry name" value="Histidine kinase-like ATPase, C-terminal domain"/>
    <property type="match status" value="1"/>
</dbReference>
<keyword evidence="9" id="KW-0418">Kinase</keyword>
<dbReference type="SUPFAM" id="SSF158472">
    <property type="entry name" value="HAMP domain-like"/>
    <property type="match status" value="1"/>
</dbReference>
<organism evidence="18 19">
    <name type="scientific">Tepiditoga spiralis</name>
    <dbReference type="NCBI Taxonomy" id="2108365"/>
    <lineage>
        <taxon>Bacteria</taxon>
        <taxon>Thermotogati</taxon>
        <taxon>Thermotogota</taxon>
        <taxon>Thermotogae</taxon>
        <taxon>Petrotogales</taxon>
        <taxon>Petrotogaceae</taxon>
        <taxon>Tepiditoga</taxon>
    </lineage>
</organism>
<keyword evidence="14" id="KW-0175">Coiled coil</keyword>
<dbReference type="PRINTS" id="PR01780">
    <property type="entry name" value="LANTIREGPROT"/>
</dbReference>
<sequence>MKLKTKNFLLINFLLIFIFFSIYFFINIFLEKYYIYEKTKKSINILNELIKDEKKSEILSDSETTINIFEYVDNEDLFNDRLRLGFHDKKLFLVKIWVIQKNIDKIKNGETYIQYYKQPKLKTTTIITIKLYKNKVISVAVSLASMKDTISLFNKFYLFALIITLILSSIGINIYTNNLVNKIQKIKNAAKKISNLNFSEKIKLNTNDELQELSESINSLSKKLEVSINKLKKQINYHEVLNEKQQNFISNAGHELKTPVTIIEGYAHAIKDNIKNDKKRTFYSEIIVEESEKLKDIINTFLDFSSINNDEIIFYHFNIYEVILNVIKKYSLDLEEKNIQINLLIDKGTVVYGNPKKLEQVFDNLLSNALSFTNNVITISTKKQNNKIMFFIFNDGEQIPVEKINDIWTPFYKIKTLKNRKYGGTGLGLSIVAEILKKHNSNFGVNNLNNGVEFYFSLYT</sequence>
<dbReference type="CDD" id="cd06225">
    <property type="entry name" value="HAMP"/>
    <property type="match status" value="1"/>
</dbReference>
<dbReference type="Gene3D" id="1.10.287.130">
    <property type="match status" value="1"/>
</dbReference>
<keyword evidence="4" id="KW-1003">Cell membrane</keyword>
<dbReference type="InterPro" id="IPR005467">
    <property type="entry name" value="His_kinase_dom"/>
</dbReference>
<proteinExistence type="predicted"/>
<keyword evidence="7 15" id="KW-0812">Transmembrane</keyword>
<evidence type="ECO:0000256" key="10">
    <source>
        <dbReference type="ARBA" id="ARBA00022840"/>
    </source>
</evidence>
<dbReference type="PANTHER" id="PTHR45528">
    <property type="entry name" value="SENSOR HISTIDINE KINASE CPXA"/>
    <property type="match status" value="1"/>
</dbReference>
<dbReference type="InterPro" id="IPR008358">
    <property type="entry name" value="Sig_transdc_His_kin/Pase_MprB"/>
</dbReference>
<evidence type="ECO:0000256" key="4">
    <source>
        <dbReference type="ARBA" id="ARBA00022475"/>
    </source>
</evidence>
<dbReference type="InterPro" id="IPR003660">
    <property type="entry name" value="HAMP_dom"/>
</dbReference>
<dbReference type="SMART" id="SM00304">
    <property type="entry name" value="HAMP"/>
    <property type="match status" value="1"/>
</dbReference>
<evidence type="ECO:0000259" key="16">
    <source>
        <dbReference type="PROSITE" id="PS50109"/>
    </source>
</evidence>
<evidence type="ECO:0000256" key="9">
    <source>
        <dbReference type="ARBA" id="ARBA00022777"/>
    </source>
</evidence>
<feature type="transmembrane region" description="Helical" evidence="15">
    <location>
        <begin position="6"/>
        <end position="30"/>
    </location>
</feature>
<dbReference type="KEGG" id="ocy:OSSY52_19590"/>
<dbReference type="InterPro" id="IPR050398">
    <property type="entry name" value="HssS/ArlS-like"/>
</dbReference>